<dbReference type="InterPro" id="IPR055346">
    <property type="entry name" value="Fe-S_cluster_assembly_SufBD"/>
</dbReference>
<comment type="similarity">
    <text evidence="1">Belongs to the iron-sulfur cluster assembly SufBD family.</text>
</comment>
<dbReference type="PANTHER" id="PTHR30508:SF1">
    <property type="entry name" value="UPF0051 PROTEIN ABCI8, CHLOROPLASTIC-RELATED"/>
    <property type="match status" value="1"/>
</dbReference>
<dbReference type="Proteomes" id="UP000464658">
    <property type="component" value="Chromosome"/>
</dbReference>
<organism evidence="3 4">
    <name type="scientific">Bacillus safensis</name>
    <dbReference type="NCBI Taxonomy" id="561879"/>
    <lineage>
        <taxon>Bacteria</taxon>
        <taxon>Bacillati</taxon>
        <taxon>Bacillota</taxon>
        <taxon>Bacilli</taxon>
        <taxon>Bacillales</taxon>
        <taxon>Bacillaceae</taxon>
        <taxon>Bacillus</taxon>
    </lineage>
</organism>
<dbReference type="PANTHER" id="PTHR30508">
    <property type="entry name" value="FES CLUSTER ASSEMBLY PROTEIN SUF"/>
    <property type="match status" value="1"/>
</dbReference>
<protein>
    <recommendedName>
        <fullName evidence="2">SUF system FeS cluster assembly SufBD core domain-containing protein</fullName>
    </recommendedName>
</protein>
<dbReference type="Pfam" id="PF01458">
    <property type="entry name" value="SUFBD_core"/>
    <property type="match status" value="1"/>
</dbReference>
<dbReference type="GO" id="GO:0016226">
    <property type="term" value="P:iron-sulfur cluster assembly"/>
    <property type="evidence" value="ECO:0007669"/>
    <property type="project" value="InterPro"/>
</dbReference>
<evidence type="ECO:0000259" key="2">
    <source>
        <dbReference type="Pfam" id="PF01458"/>
    </source>
</evidence>
<reference evidence="3 4" key="1">
    <citation type="submission" date="2019-12" db="EMBL/GenBank/DDBJ databases">
        <title>Full genome sequence of a Bacillus safensis strain isolated from commercially available natto in Indonesia.</title>
        <authorList>
            <person name="Yoshida M."/>
            <person name="Uomi M."/>
            <person name="Waturangi D."/>
            <person name="Ekaputri J.J."/>
            <person name="Setiamarga D.H.E."/>
        </authorList>
    </citation>
    <scope>NUCLEOTIDE SEQUENCE [LARGE SCALE GENOMIC DNA]</scope>
    <source>
        <strain evidence="3 4">IDN1</strain>
    </source>
</reference>
<gene>
    <name evidence="3" type="ORF">BsIDN1_57500</name>
</gene>
<dbReference type="AlphaFoldDB" id="A0A5S9MHL6"/>
<feature type="domain" description="SUF system FeS cluster assembly SufBD core" evidence="2">
    <location>
        <begin position="45"/>
        <end position="96"/>
    </location>
</feature>
<accession>A0A5S9MHL6</accession>
<evidence type="ECO:0000256" key="1">
    <source>
        <dbReference type="ARBA" id="ARBA00043967"/>
    </source>
</evidence>
<dbReference type="EMBL" id="AP021906">
    <property type="protein sequence ID" value="BBP92132.1"/>
    <property type="molecule type" value="Genomic_DNA"/>
</dbReference>
<dbReference type="InterPro" id="IPR037284">
    <property type="entry name" value="SUF_FeS_clus_asmbl_SufBD_sf"/>
</dbReference>
<name>A0A5S9MHL6_BACIA</name>
<proteinExistence type="inferred from homology"/>
<sequence>MSTGQKVIPPTDNKFAALNSAVWSGGSFIYVPKGVKVDTPLQAYFRINSENMGQFERTLIIVDEGAHVHYVEGCTAPVYTTNSLHSAVVEIIVKKKRAAVIQRFKTGQTTSSTL</sequence>
<evidence type="ECO:0000313" key="3">
    <source>
        <dbReference type="EMBL" id="BBP92132.1"/>
    </source>
</evidence>
<evidence type="ECO:0000313" key="4">
    <source>
        <dbReference type="Proteomes" id="UP000464658"/>
    </source>
</evidence>
<dbReference type="SUPFAM" id="SSF101960">
    <property type="entry name" value="Stabilizer of iron transporter SufD"/>
    <property type="match status" value="1"/>
</dbReference>
<dbReference type="InterPro" id="IPR000825">
    <property type="entry name" value="SUF_FeS_clus_asmbl_SufBD_core"/>
</dbReference>